<evidence type="ECO:0000313" key="2">
    <source>
        <dbReference type="Proteomes" id="UP000198618"/>
    </source>
</evidence>
<evidence type="ECO:0000313" key="1">
    <source>
        <dbReference type="EMBL" id="SET19213.1"/>
    </source>
</evidence>
<dbReference type="GO" id="GO:0016779">
    <property type="term" value="F:nucleotidyltransferase activity"/>
    <property type="evidence" value="ECO:0007669"/>
    <property type="project" value="UniProtKB-KW"/>
</dbReference>
<dbReference type="OrthoDB" id="9776406at2"/>
<dbReference type="InterPro" id="IPR007530">
    <property type="entry name" value="Aminoglycoside_adenylylTfrase"/>
</dbReference>
<dbReference type="EMBL" id="FOHE01000006">
    <property type="protein sequence ID" value="SET19213.1"/>
    <property type="molecule type" value="Genomic_DNA"/>
</dbReference>
<dbReference type="RefSeq" id="WP_090868990.1">
    <property type="nucleotide sequence ID" value="NZ_FOHE01000006.1"/>
</dbReference>
<reference evidence="1 2" key="1">
    <citation type="submission" date="2016-10" db="EMBL/GenBank/DDBJ databases">
        <authorList>
            <person name="de Groot N.N."/>
        </authorList>
    </citation>
    <scope>NUCLEOTIDE SEQUENCE [LARGE SCALE GENOMIC DNA]</scope>
    <source>
        <strain evidence="1 2">IBRC-M 10780</strain>
    </source>
</reference>
<keyword evidence="1" id="KW-0548">Nucleotidyltransferase</keyword>
<keyword evidence="1" id="KW-0808">Transferase</keyword>
<keyword evidence="2" id="KW-1185">Reference proteome</keyword>
<gene>
    <name evidence="1" type="ORF">SAMN05216389_106247</name>
</gene>
<dbReference type="AlphaFoldDB" id="A0A1I0CI47"/>
<dbReference type="InterPro" id="IPR043519">
    <property type="entry name" value="NT_sf"/>
</dbReference>
<name>A0A1I0CI47_9BACI</name>
<dbReference type="STRING" id="930131.SAMN05216389_106247"/>
<sequence length="122" mass="14254">MRKEKEMMVLILSVAEEDERIRGVAMNGSRTNPNAPIDSFQDFDIVYFVRDMPSFINNPNWVDVFGDRIIMQTPDKFSIYSSEQEDRFAYLMLFDDGNRIDLTLIPTSHAKKHCQEDTLKLE</sequence>
<dbReference type="Pfam" id="PF04439">
    <property type="entry name" value="Adenyl_transf"/>
    <property type="match status" value="1"/>
</dbReference>
<proteinExistence type="predicted"/>
<dbReference type="SUPFAM" id="SSF81301">
    <property type="entry name" value="Nucleotidyltransferase"/>
    <property type="match status" value="1"/>
</dbReference>
<dbReference type="Proteomes" id="UP000198618">
    <property type="component" value="Unassembled WGS sequence"/>
</dbReference>
<dbReference type="Gene3D" id="3.30.460.10">
    <property type="entry name" value="Beta Polymerase, domain 2"/>
    <property type="match status" value="1"/>
</dbReference>
<organism evidence="1 2">
    <name type="scientific">Oceanobacillus limi</name>
    <dbReference type="NCBI Taxonomy" id="930131"/>
    <lineage>
        <taxon>Bacteria</taxon>
        <taxon>Bacillati</taxon>
        <taxon>Bacillota</taxon>
        <taxon>Bacilli</taxon>
        <taxon>Bacillales</taxon>
        <taxon>Bacillaceae</taxon>
        <taxon>Oceanobacillus</taxon>
    </lineage>
</organism>
<protein>
    <submittedName>
        <fullName evidence="1">Aminoglycoside 6-adenylyltransferase</fullName>
    </submittedName>
</protein>
<accession>A0A1I0CI47</accession>